<organism evidence="1 3">
    <name type="scientific">Halanaerobium saccharolyticum</name>
    <dbReference type="NCBI Taxonomy" id="43595"/>
    <lineage>
        <taxon>Bacteria</taxon>
        <taxon>Bacillati</taxon>
        <taxon>Bacillota</taxon>
        <taxon>Clostridia</taxon>
        <taxon>Halanaerobiales</taxon>
        <taxon>Halanaerobiaceae</taxon>
        <taxon>Halanaerobium</taxon>
    </lineage>
</organism>
<evidence type="ECO:0000313" key="1">
    <source>
        <dbReference type="EMBL" id="PTW00180.1"/>
    </source>
</evidence>
<evidence type="ECO:0000313" key="4">
    <source>
        <dbReference type="Proteomes" id="UP000295176"/>
    </source>
</evidence>
<name>A0A2T5RLR3_9FIRM</name>
<dbReference type="AlphaFoldDB" id="A0A2T5RLR3"/>
<gene>
    <name evidence="2" type="ORF">C7957_11233</name>
    <name evidence="1" type="ORF">C8C76_10873</name>
</gene>
<comment type="caution">
    <text evidence="1">The sequence shown here is derived from an EMBL/GenBank/DDBJ whole genome shotgun (WGS) entry which is preliminary data.</text>
</comment>
<dbReference type="RefSeq" id="WP_108139268.1">
    <property type="nucleotide sequence ID" value="NZ_SNXX01000012.1"/>
</dbReference>
<dbReference type="Proteomes" id="UP000295176">
    <property type="component" value="Unassembled WGS sequence"/>
</dbReference>
<sequence>MKFNFKKISGFTLLLLILFLNFFGTADLVEAADKSKTVIERSISAEARIPIFQRVEVLEKADIDYTFLMTNYNGSREIIVESGLKIEILSNTDWNLRLNNRNLNTQVLIRRADQNNSDWQNLNSTTAKFSGDRGVEKLTFDLKFILDPDSRAAVNNLELDLRHSINPIYIKFK</sequence>
<dbReference type="EMBL" id="QAXS01000008">
    <property type="protein sequence ID" value="PTW00180.1"/>
    <property type="molecule type" value="Genomic_DNA"/>
</dbReference>
<accession>A0A2T5RLR3</accession>
<dbReference type="OrthoDB" id="2111594at2"/>
<proteinExistence type="predicted"/>
<dbReference type="Proteomes" id="UP000244089">
    <property type="component" value="Unassembled WGS sequence"/>
</dbReference>
<evidence type="ECO:0000313" key="2">
    <source>
        <dbReference type="EMBL" id="TDP93552.1"/>
    </source>
</evidence>
<reference evidence="1 3" key="1">
    <citation type="submission" date="2018-04" db="EMBL/GenBank/DDBJ databases">
        <title>Subsurface microbial communities from deep shales in Ohio and West Virginia, USA.</title>
        <authorList>
            <person name="Wrighton K."/>
        </authorList>
    </citation>
    <scope>NUCLEOTIDE SEQUENCE [LARGE SCALE GENOMIC DNA]</scope>
    <source>
        <strain evidence="2 4">MSL 7</strain>
        <strain evidence="1 3">WC1</strain>
    </source>
</reference>
<evidence type="ECO:0000313" key="3">
    <source>
        <dbReference type="Proteomes" id="UP000244089"/>
    </source>
</evidence>
<protein>
    <submittedName>
        <fullName evidence="1">Uncharacterized protein</fullName>
    </submittedName>
</protein>
<dbReference type="EMBL" id="SNXX01000012">
    <property type="protein sequence ID" value="TDP93552.1"/>
    <property type="molecule type" value="Genomic_DNA"/>
</dbReference>